<keyword evidence="7" id="KW-1185">Reference proteome</keyword>
<evidence type="ECO:0000256" key="4">
    <source>
        <dbReference type="ARBA" id="ARBA00023002"/>
    </source>
</evidence>
<gene>
    <name evidence="6" type="ORF">BDN70DRAFT_888161</name>
</gene>
<dbReference type="OrthoDB" id="202203at2759"/>
<dbReference type="Proteomes" id="UP000807469">
    <property type="component" value="Unassembled WGS sequence"/>
</dbReference>
<sequence>MSTTPQNIVIVGGGHAGLAAWNALSTTLDATKHNLVLVTPRPYFTYMPAGLRLAVTSEGHLEDTVLMPLGEKFNTGNKKLVIASVTSIVDQNQQGGHIVLDNGEKIEYSILILAPGNKWDGPLNLPNTKAEAVEVLNSWRSRFAKAENIVLVGGGAVGLELAGEIKDLGAEKNVTIVHSQSLYLNDTYPESWRKYVGKQFASRGVTAVLGEYIDDLEIKDGYVTTRSGKKIAADLVVPTRGGGPNTKFVASLGPDVLTTSGTIKVGPTLQLVNHPRIFAAGDVVDWNEQKQAIKAAGHVNVIATNVLVLLELSKKKPVLYKGAAEMIVITNGKNGGTGYFAVLWGITVGNWLASVLKSKTLMVDKARKALAL</sequence>
<comment type="similarity">
    <text evidence="1">Belongs to the FAD-dependent oxidoreductase family.</text>
</comment>
<dbReference type="PRINTS" id="PR00411">
    <property type="entry name" value="PNDRDTASEI"/>
</dbReference>
<keyword evidence="2" id="KW-0285">Flavoprotein</keyword>
<proteinExistence type="inferred from homology"/>
<keyword evidence="4" id="KW-0560">Oxidoreductase</keyword>
<feature type="domain" description="FAD/NAD(P)-binding" evidence="5">
    <location>
        <begin position="7"/>
        <end position="295"/>
    </location>
</feature>
<dbReference type="GO" id="GO:0050660">
    <property type="term" value="F:flavin adenine dinucleotide binding"/>
    <property type="evidence" value="ECO:0007669"/>
    <property type="project" value="TreeGrafter"/>
</dbReference>
<dbReference type="InterPro" id="IPR036188">
    <property type="entry name" value="FAD/NAD-bd_sf"/>
</dbReference>
<dbReference type="InterPro" id="IPR023753">
    <property type="entry name" value="FAD/NAD-binding_dom"/>
</dbReference>
<dbReference type="PRINTS" id="PR00368">
    <property type="entry name" value="FADPNR"/>
</dbReference>
<organism evidence="6 7">
    <name type="scientific">Pholiota conissans</name>
    <dbReference type="NCBI Taxonomy" id="109636"/>
    <lineage>
        <taxon>Eukaryota</taxon>
        <taxon>Fungi</taxon>
        <taxon>Dikarya</taxon>
        <taxon>Basidiomycota</taxon>
        <taxon>Agaricomycotina</taxon>
        <taxon>Agaricomycetes</taxon>
        <taxon>Agaricomycetidae</taxon>
        <taxon>Agaricales</taxon>
        <taxon>Agaricineae</taxon>
        <taxon>Strophariaceae</taxon>
        <taxon>Pholiota</taxon>
    </lineage>
</organism>
<dbReference type="EMBL" id="MU155685">
    <property type="protein sequence ID" value="KAF9471448.1"/>
    <property type="molecule type" value="Genomic_DNA"/>
</dbReference>
<dbReference type="SUPFAM" id="SSF51905">
    <property type="entry name" value="FAD/NAD(P)-binding domain"/>
    <property type="match status" value="1"/>
</dbReference>
<evidence type="ECO:0000259" key="5">
    <source>
        <dbReference type="Pfam" id="PF07992"/>
    </source>
</evidence>
<reference evidence="6" key="1">
    <citation type="submission" date="2020-11" db="EMBL/GenBank/DDBJ databases">
        <authorList>
            <consortium name="DOE Joint Genome Institute"/>
            <person name="Ahrendt S."/>
            <person name="Riley R."/>
            <person name="Andreopoulos W."/>
            <person name="Labutti K."/>
            <person name="Pangilinan J."/>
            <person name="Ruiz-Duenas F.J."/>
            <person name="Barrasa J.M."/>
            <person name="Sanchez-Garcia M."/>
            <person name="Camarero S."/>
            <person name="Miyauchi S."/>
            <person name="Serrano A."/>
            <person name="Linde D."/>
            <person name="Babiker R."/>
            <person name="Drula E."/>
            <person name="Ayuso-Fernandez I."/>
            <person name="Pacheco R."/>
            <person name="Padilla G."/>
            <person name="Ferreira P."/>
            <person name="Barriuso J."/>
            <person name="Kellner H."/>
            <person name="Castanera R."/>
            <person name="Alfaro M."/>
            <person name="Ramirez L."/>
            <person name="Pisabarro A.G."/>
            <person name="Kuo A."/>
            <person name="Tritt A."/>
            <person name="Lipzen A."/>
            <person name="He G."/>
            <person name="Yan M."/>
            <person name="Ng V."/>
            <person name="Cullen D."/>
            <person name="Martin F."/>
            <person name="Rosso M.-N."/>
            <person name="Henrissat B."/>
            <person name="Hibbett D."/>
            <person name="Martinez A.T."/>
            <person name="Grigoriev I.V."/>
        </authorList>
    </citation>
    <scope>NUCLEOTIDE SEQUENCE</scope>
    <source>
        <strain evidence="6">CIRM-BRFM 674</strain>
    </source>
</reference>
<evidence type="ECO:0000313" key="6">
    <source>
        <dbReference type="EMBL" id="KAF9471448.1"/>
    </source>
</evidence>
<dbReference type="GO" id="GO:0005737">
    <property type="term" value="C:cytoplasm"/>
    <property type="evidence" value="ECO:0007669"/>
    <property type="project" value="TreeGrafter"/>
</dbReference>
<evidence type="ECO:0000313" key="7">
    <source>
        <dbReference type="Proteomes" id="UP000807469"/>
    </source>
</evidence>
<evidence type="ECO:0000256" key="2">
    <source>
        <dbReference type="ARBA" id="ARBA00022630"/>
    </source>
</evidence>
<protein>
    <submittedName>
        <fullName evidence="6">FAD/NAD(P)-binding domain-containing protein</fullName>
    </submittedName>
</protein>
<comment type="caution">
    <text evidence="6">The sequence shown here is derived from an EMBL/GenBank/DDBJ whole genome shotgun (WGS) entry which is preliminary data.</text>
</comment>
<dbReference type="GO" id="GO:0004174">
    <property type="term" value="F:electron-transferring-flavoprotein dehydrogenase activity"/>
    <property type="evidence" value="ECO:0007669"/>
    <property type="project" value="TreeGrafter"/>
</dbReference>
<dbReference type="Pfam" id="PF07992">
    <property type="entry name" value="Pyr_redox_2"/>
    <property type="match status" value="1"/>
</dbReference>
<dbReference type="AlphaFoldDB" id="A0A9P5YM45"/>
<name>A0A9P5YM45_9AGAR</name>
<keyword evidence="3" id="KW-0274">FAD</keyword>
<dbReference type="PANTHER" id="PTHR43735">
    <property type="entry name" value="APOPTOSIS-INDUCING FACTOR 1"/>
    <property type="match status" value="1"/>
</dbReference>
<evidence type="ECO:0000256" key="3">
    <source>
        <dbReference type="ARBA" id="ARBA00022827"/>
    </source>
</evidence>
<evidence type="ECO:0000256" key="1">
    <source>
        <dbReference type="ARBA" id="ARBA00006442"/>
    </source>
</evidence>
<accession>A0A9P5YM45</accession>
<dbReference type="PANTHER" id="PTHR43735:SF3">
    <property type="entry name" value="FERROPTOSIS SUPPRESSOR PROTEIN 1"/>
    <property type="match status" value="1"/>
</dbReference>
<dbReference type="Gene3D" id="3.50.50.100">
    <property type="match status" value="1"/>
</dbReference>